<dbReference type="InterPro" id="IPR006162">
    <property type="entry name" value="Ppantetheine_attach_site"/>
</dbReference>
<reference evidence="6 7" key="1">
    <citation type="submission" date="2019-12" db="EMBL/GenBank/DDBJ databases">
        <title>Genome sequence of Streptomyces bambusae.</title>
        <authorList>
            <person name="Bansal K."/>
            <person name="Choksket S."/>
            <person name="Korpole S."/>
            <person name="Patil P.B."/>
        </authorList>
    </citation>
    <scope>NUCLEOTIDE SEQUENCE [LARGE SCALE GENOMIC DNA]</scope>
    <source>
        <strain evidence="6 7">SK60</strain>
    </source>
</reference>
<dbReference type="PANTHER" id="PTHR45527">
    <property type="entry name" value="NONRIBOSOMAL PEPTIDE SYNTHETASE"/>
    <property type="match status" value="1"/>
</dbReference>
<keyword evidence="7" id="KW-1185">Reference proteome</keyword>
<evidence type="ECO:0000256" key="1">
    <source>
        <dbReference type="ARBA" id="ARBA00001957"/>
    </source>
</evidence>
<dbReference type="NCBIfam" id="TIGR01733">
    <property type="entry name" value="AA-adenyl-dom"/>
    <property type="match status" value="1"/>
</dbReference>
<keyword evidence="3" id="KW-0597">Phosphoprotein</keyword>
<dbReference type="InterPro" id="IPR045851">
    <property type="entry name" value="AMP-bd_C_sf"/>
</dbReference>
<dbReference type="SUPFAM" id="SSF52777">
    <property type="entry name" value="CoA-dependent acyltransferases"/>
    <property type="match status" value="6"/>
</dbReference>
<evidence type="ECO:0000256" key="4">
    <source>
        <dbReference type="SAM" id="MobiDB-lite"/>
    </source>
</evidence>
<dbReference type="Gene3D" id="1.10.1200.10">
    <property type="entry name" value="ACP-like"/>
    <property type="match status" value="2"/>
</dbReference>
<dbReference type="SMART" id="SM00823">
    <property type="entry name" value="PKS_PP"/>
    <property type="match status" value="2"/>
</dbReference>
<dbReference type="InterPro" id="IPR025110">
    <property type="entry name" value="AMP-bd_C"/>
</dbReference>
<dbReference type="InterPro" id="IPR010071">
    <property type="entry name" value="AA_adenyl_dom"/>
</dbReference>
<comment type="caution">
    <text evidence="6">The sequence shown here is derived from an EMBL/GenBank/DDBJ whole genome shotgun (WGS) entry which is preliminary data.</text>
</comment>
<name>A0ABS6ZD75_9ACTN</name>
<dbReference type="InterPro" id="IPR020845">
    <property type="entry name" value="AMP-binding_CS"/>
</dbReference>
<dbReference type="InterPro" id="IPR009081">
    <property type="entry name" value="PP-bd_ACP"/>
</dbReference>
<dbReference type="Gene3D" id="3.30.300.30">
    <property type="match status" value="1"/>
</dbReference>
<comment type="cofactor">
    <cofactor evidence="1">
        <name>pantetheine 4'-phosphate</name>
        <dbReference type="ChEBI" id="CHEBI:47942"/>
    </cofactor>
</comment>
<dbReference type="PROSITE" id="PS00455">
    <property type="entry name" value="AMP_BINDING"/>
    <property type="match status" value="1"/>
</dbReference>
<evidence type="ECO:0000313" key="7">
    <source>
        <dbReference type="Proteomes" id="UP000812013"/>
    </source>
</evidence>
<feature type="region of interest" description="Disordered" evidence="4">
    <location>
        <begin position="453"/>
        <end position="475"/>
    </location>
</feature>
<dbReference type="CDD" id="cd17652">
    <property type="entry name" value="A_NRPS_CmdD_like"/>
    <property type="match status" value="1"/>
</dbReference>
<dbReference type="Pfam" id="PF00550">
    <property type="entry name" value="PP-binding"/>
    <property type="match status" value="2"/>
</dbReference>
<dbReference type="Gene3D" id="3.40.50.980">
    <property type="match status" value="2"/>
</dbReference>
<dbReference type="InterPro" id="IPR036736">
    <property type="entry name" value="ACP-like_sf"/>
</dbReference>
<dbReference type="PANTHER" id="PTHR45527:SF1">
    <property type="entry name" value="FATTY ACID SYNTHASE"/>
    <property type="match status" value="1"/>
</dbReference>
<protein>
    <submittedName>
        <fullName evidence="6">Amino acid adenylation domain-containing protein</fullName>
    </submittedName>
</protein>
<evidence type="ECO:0000256" key="2">
    <source>
        <dbReference type="ARBA" id="ARBA00022450"/>
    </source>
</evidence>
<dbReference type="InterPro" id="IPR020806">
    <property type="entry name" value="PKS_PP-bd"/>
</dbReference>
<dbReference type="PROSITE" id="PS00012">
    <property type="entry name" value="PHOSPHOPANTETHEINE"/>
    <property type="match status" value="2"/>
</dbReference>
<dbReference type="Pfam" id="PF13193">
    <property type="entry name" value="AMP-binding_C"/>
    <property type="match status" value="1"/>
</dbReference>
<dbReference type="Pfam" id="PF00668">
    <property type="entry name" value="Condensation"/>
    <property type="match status" value="3"/>
</dbReference>
<organism evidence="6 7">
    <name type="scientific">Streptomyces bambusae</name>
    <dbReference type="NCBI Taxonomy" id="1550616"/>
    <lineage>
        <taxon>Bacteria</taxon>
        <taxon>Bacillati</taxon>
        <taxon>Actinomycetota</taxon>
        <taxon>Actinomycetes</taxon>
        <taxon>Kitasatosporales</taxon>
        <taxon>Streptomycetaceae</taxon>
        <taxon>Streptomyces</taxon>
    </lineage>
</organism>
<gene>
    <name evidence="6" type="ORF">GPJ59_28490</name>
</gene>
<dbReference type="Proteomes" id="UP000812013">
    <property type="component" value="Unassembled WGS sequence"/>
</dbReference>
<evidence type="ECO:0000259" key="5">
    <source>
        <dbReference type="PROSITE" id="PS50075"/>
    </source>
</evidence>
<feature type="non-terminal residue" evidence="6">
    <location>
        <position position="2113"/>
    </location>
</feature>
<dbReference type="Pfam" id="PF00501">
    <property type="entry name" value="AMP-binding"/>
    <property type="match status" value="1"/>
</dbReference>
<accession>A0ABS6ZD75</accession>
<feature type="domain" description="Carrier" evidence="5">
    <location>
        <begin position="474"/>
        <end position="549"/>
    </location>
</feature>
<dbReference type="InterPro" id="IPR001242">
    <property type="entry name" value="Condensation_dom"/>
</dbReference>
<dbReference type="InterPro" id="IPR023213">
    <property type="entry name" value="CAT-like_dom_sf"/>
</dbReference>
<dbReference type="EMBL" id="WTFF01000285">
    <property type="protein sequence ID" value="MBW5485707.1"/>
    <property type="molecule type" value="Genomic_DNA"/>
</dbReference>
<dbReference type="Gene3D" id="2.30.38.10">
    <property type="entry name" value="Luciferase, Domain 3"/>
    <property type="match status" value="1"/>
</dbReference>
<evidence type="ECO:0000256" key="3">
    <source>
        <dbReference type="ARBA" id="ARBA00022553"/>
    </source>
</evidence>
<dbReference type="PROSITE" id="PS50075">
    <property type="entry name" value="CARRIER"/>
    <property type="match status" value="2"/>
</dbReference>
<feature type="domain" description="Carrier" evidence="5">
    <location>
        <begin position="1528"/>
        <end position="1603"/>
    </location>
</feature>
<dbReference type="Gene3D" id="3.30.559.30">
    <property type="entry name" value="Nonribosomal peptide synthetase, condensation domain"/>
    <property type="match status" value="3"/>
</dbReference>
<dbReference type="Gene3D" id="3.30.559.10">
    <property type="entry name" value="Chloramphenicol acetyltransferase-like domain"/>
    <property type="match status" value="3"/>
</dbReference>
<dbReference type="InterPro" id="IPR000873">
    <property type="entry name" value="AMP-dep_synth/lig_dom"/>
</dbReference>
<dbReference type="SUPFAM" id="SSF47336">
    <property type="entry name" value="ACP-like"/>
    <property type="match status" value="2"/>
</dbReference>
<sequence>MAVSDVRGVLLPLTAAQSGVWYAQQLNPQNTIFNTGEFLEIDGPVDALLLEQALRQVVAEAETLRLRFHEGDSGPVARIVPAADLDWSLHVVDVSDTTNPVAAARAWMAEDFARPLDTEHDQLFLFALFKVAEDRHLWLHRYHHLLVDGFTVNMVAQRTAAVYSALVAGEPVPATPFAPLDRLLDEKAAYQDSERFGTDRAYWIDRLKECPEPISLSGEQPALARSLARRTARLGRTETERLRTLASDAAVTWPPALIAAVALWLQRLTGAPEVVLGLPVSTRLGKNARSVPGMVSNVLPLRVAVEPGTTVEELLHQVSAEMRAAMKHQRYQFEDLRRDLGMLADDRRLVGPHVNIMMFDYDLRFAGHTARPHNLSIGPADDISFIVYDRGTSSGLQIDFDANPDLYSDQDLRAYQLTFLDFLHRLGSTELSAPVDSVELDTSGLPERARAATRAAAATAATAPQSPAPAASRAPRTAAEESLCRLFTEVLGEQVVSVDDNFFLLGGSSLQVTRLVGRIRKELGAELTLRTVFENATVATLAEALGLAAHAPARQALTVRPRPERLPLSAAQNRLWFLNQMENGSGKAAYNDGLTVELAGRVDADALRAALADVAGRHESLRTVFPVVDGAPYQHVLDAADARPELLVTEGSDAAALEEELALSAARGFDLAAEIPVRAHLFTRDDERHVLLLVVHHIAGDGWSVAPFTRDLSQAYAARLRGAAPQFEPLPVQYADYTLWQQEVLGDENDADSVLSRQITHWKATLADLPEELALPADRPRPAVAGHQGGRIAFRLDAEVHERLLALAQDTKASVFMVAQAALAALLHRLGAGEDIPVGTVIAGRTDEALGDLVGFFVNTLVLRTDVSGDPTFRELVERVREYDLTAYANQDVPFERLVEILNPVRSLARHPLAQVTLALDDNAAPVLDLPGLTATVRHLQTDTAKFDLSFRLGERFDADGRPAGLDGTVEFARDLFDEETAQAIGERFLRLVEAATADPSARVGSLDVLDAAERTRLLREWNDTAVPVPAETTPALFAAQAARTPDAPAVVLEDTTLTYRELQHRAGRLAALLARHGAGRGRSVAVALGRSIDTVVSLLAVMKAGAAYVPVDPSYPAERIAYILDDARPALVVTTTALHDALPQDGTPRLLLDTVELPADPAPDAEITLQDAAYVIYTSGSTGRPKGVVVTHTGVASMAAAHLAWFGGGPGHRVLQFSSPSFDASMWEMLTTLATGSALVLASAERLAAGEPLAALLAEQGVTHATLPPVVLAAMGDARLPQGLTLVTAGEACSAELVSRWADGRRMVNAYGPTESTVCATMSHPLDPGAGAPTIGRPITNTRVYVLDATLNPVPVGVPGELYLTGAGLARGYLGRPDLTAERFVADPHGAPGSRMYRTGDLVRWTTDGELDYLGRADDQVKIRGFRIEPGEIETALLTHPGVAQSAVLVREDRPGDKRLVGYVVPTGPTTSVDPAELRAHVGATLPDYMVPAAVLVLDAFPVTANGKLDRRALPAPDFAGLSTGRAPRTPRETLLAALFAEVLDLDSVTVDDSFFDLGGHSLLATRLISRIRTEAGAELTVRALFETPTVAALATTLDDAADARQALRPQDRPGEIPLSHAQRRLWFLGHFDGPSGTYNLGLSLRLRGRVDASALEAALADVTERHEALRTVFPDTDGRPRQLILDPADPASRPLLHRTAVTAETLDDTLARAAAEGFDVTREIPVRAHLLTLSDDDHALLVVVHHIAGDGWSLAPLARDLGRAYAARLDGAAPQFTPLPVQYADYTLWQREVLGDEDDRGSELARQVDHWRTALAGLPEELALPTDRPRPAQLSYRGDTIGFTVPAELRTRLEELARTTGTSLFMVVQAALATLLHRLGAGTDIPLGSPVAGRTDESLDELVGFFINTLVLRTDLSGEPTFRELLERVRETDLAAYANQDVPFERLVEVLNPERSMARHPLFQISFQLQNIPSDQLALPGVEVSRQPVRLDTAKFDLSFTLAETESGLEGSVEYAVDLFDRVSAQELAGRLVAVLDAVASDPEVRVGAVEVLTAAERAQVLQEWAAGEEPGLAPVTFHGLFEAAVDATPDAPALVSGGLVLSYAEVEARA</sequence>
<dbReference type="SUPFAM" id="SSF56801">
    <property type="entry name" value="Acetyl-CoA synthetase-like"/>
    <property type="match status" value="2"/>
</dbReference>
<evidence type="ECO:0000313" key="6">
    <source>
        <dbReference type="EMBL" id="MBW5485707.1"/>
    </source>
</evidence>
<keyword evidence="2" id="KW-0596">Phosphopantetheine</keyword>
<dbReference type="CDD" id="cd19540">
    <property type="entry name" value="LCL_NRPS-like"/>
    <property type="match status" value="2"/>
</dbReference>
<proteinExistence type="predicted"/>